<feature type="region of interest" description="Disordered" evidence="1">
    <location>
        <begin position="49"/>
        <end position="86"/>
    </location>
</feature>
<name>A0A7I8D8X9_9BACL</name>
<reference evidence="2 3" key="1">
    <citation type="submission" date="2020-08" db="EMBL/GenBank/DDBJ databases">
        <title>Complete Genome Sequence of Effusibacillus dendaii Strain skT53, Isolated from Farmland soil.</title>
        <authorList>
            <person name="Konishi T."/>
            <person name="Kawasaki H."/>
        </authorList>
    </citation>
    <scope>NUCLEOTIDE SEQUENCE [LARGE SCALE GENOMIC DNA]</scope>
    <source>
        <strain evidence="3">skT53</strain>
    </source>
</reference>
<sequence length="86" mass="9158">MPPFSLDWRCHMKVKMLTSIAAEDWSYAIGETVDLDDEQAAAWIESGLAETADAEQVKKAPARKKAGDANGAEADNSTNGGTDSAE</sequence>
<evidence type="ECO:0000256" key="1">
    <source>
        <dbReference type="SAM" id="MobiDB-lite"/>
    </source>
</evidence>
<evidence type="ECO:0000313" key="2">
    <source>
        <dbReference type="EMBL" id="BCJ86457.1"/>
    </source>
</evidence>
<dbReference type="KEGG" id="eff:skT53_14420"/>
<gene>
    <name evidence="2" type="ORF">skT53_14420</name>
</gene>
<dbReference type="Pfam" id="PF23976">
    <property type="entry name" value="DUF7302"/>
    <property type="match status" value="1"/>
</dbReference>
<accession>A0A7I8D8X9</accession>
<proteinExistence type="predicted"/>
<protein>
    <submittedName>
        <fullName evidence="2">Uncharacterized protein</fullName>
    </submittedName>
</protein>
<dbReference type="InterPro" id="IPR055726">
    <property type="entry name" value="DUF7302"/>
</dbReference>
<dbReference type="EMBL" id="AP023366">
    <property type="protein sequence ID" value="BCJ86457.1"/>
    <property type="molecule type" value="Genomic_DNA"/>
</dbReference>
<evidence type="ECO:0000313" key="3">
    <source>
        <dbReference type="Proteomes" id="UP000593802"/>
    </source>
</evidence>
<keyword evidence="3" id="KW-1185">Reference proteome</keyword>
<dbReference type="AlphaFoldDB" id="A0A7I8D8X9"/>
<feature type="compositionally biased region" description="Polar residues" evidence="1">
    <location>
        <begin position="75"/>
        <end position="86"/>
    </location>
</feature>
<organism evidence="2 3">
    <name type="scientific">Effusibacillus dendaii</name>
    <dbReference type="NCBI Taxonomy" id="2743772"/>
    <lineage>
        <taxon>Bacteria</taxon>
        <taxon>Bacillati</taxon>
        <taxon>Bacillota</taxon>
        <taxon>Bacilli</taxon>
        <taxon>Bacillales</taxon>
        <taxon>Alicyclobacillaceae</taxon>
        <taxon>Effusibacillus</taxon>
    </lineage>
</organism>
<dbReference type="Proteomes" id="UP000593802">
    <property type="component" value="Chromosome"/>
</dbReference>